<evidence type="ECO:0000313" key="8">
    <source>
        <dbReference type="EMBL" id="AFZ21529.1"/>
    </source>
</evidence>
<dbReference type="eggNOG" id="COG2204">
    <property type="taxonomic scope" value="Bacteria"/>
</dbReference>
<dbReference type="SMART" id="SM00028">
    <property type="entry name" value="TPR"/>
    <property type="match status" value="2"/>
</dbReference>
<dbReference type="InterPro" id="IPR001789">
    <property type="entry name" value="Sig_transdc_resp-reg_receiver"/>
</dbReference>
<accession>K9WP19</accession>
<dbReference type="PATRIC" id="fig|1173027.3.peg.6565"/>
<keyword evidence="5" id="KW-0802">TPR repeat</keyword>
<dbReference type="SUPFAM" id="SSF48452">
    <property type="entry name" value="TPR-like"/>
    <property type="match status" value="1"/>
</dbReference>
<proteinExistence type="predicted"/>
<keyword evidence="9" id="KW-1185">Reference proteome</keyword>
<organism evidence="8 9">
    <name type="scientific">Allocoleopsis franciscana PCC 7113</name>
    <dbReference type="NCBI Taxonomy" id="1173027"/>
    <lineage>
        <taxon>Bacteria</taxon>
        <taxon>Bacillati</taxon>
        <taxon>Cyanobacteriota</taxon>
        <taxon>Cyanophyceae</taxon>
        <taxon>Coleofasciculales</taxon>
        <taxon>Coleofasciculaceae</taxon>
        <taxon>Allocoleopsis</taxon>
        <taxon>Allocoleopsis franciscana</taxon>
    </lineage>
</organism>
<evidence type="ECO:0000256" key="3">
    <source>
        <dbReference type="ARBA" id="ARBA00023163"/>
    </source>
</evidence>
<keyword evidence="1 4" id="KW-0597">Phosphoprotein</keyword>
<protein>
    <submittedName>
        <fullName evidence="8">Response regulator with CheY-like receiver, AAA-type ATPase, and DNA-binding domains</fullName>
    </submittedName>
</protein>
<evidence type="ECO:0000256" key="6">
    <source>
        <dbReference type="SAM" id="MobiDB-lite"/>
    </source>
</evidence>
<sequence>MPNARILIVDDEKNIRLTIAQSLDPLGYEVMTALNGEDALKQLQLEEYDLILLDLRMPGIDGLEVLKRAVEMHPDIQIVILSAHGTVDNAVEAMKLGAVDFIQKPFTPQELRGIVYQVLEHDSLNTQESSSYQGAMKIAKHCARKRQFDRAIAHVKQAIGCDPSRAEAFNLLGELQEIEGDRIEALKNYRVATDLDPTYKPAQNNLTRATRSPKSRPPLIF</sequence>
<feature type="modified residue" description="4-aspartylphosphate" evidence="4">
    <location>
        <position position="54"/>
    </location>
</feature>
<feature type="compositionally biased region" description="Polar residues" evidence="6">
    <location>
        <begin position="201"/>
        <end position="212"/>
    </location>
</feature>
<evidence type="ECO:0000259" key="7">
    <source>
        <dbReference type="PROSITE" id="PS50110"/>
    </source>
</evidence>
<dbReference type="AlphaFoldDB" id="K9WP19"/>
<dbReference type="PROSITE" id="PS50110">
    <property type="entry name" value="RESPONSE_REGULATORY"/>
    <property type="match status" value="1"/>
</dbReference>
<dbReference type="Gene3D" id="1.25.40.10">
    <property type="entry name" value="Tetratricopeptide repeat domain"/>
    <property type="match status" value="1"/>
</dbReference>
<dbReference type="OrthoDB" id="466901at2"/>
<dbReference type="InterPro" id="IPR011990">
    <property type="entry name" value="TPR-like_helical_dom_sf"/>
</dbReference>
<gene>
    <name evidence="8" type="ORF">Mic7113_5925</name>
</gene>
<dbReference type="Gene3D" id="3.40.50.2300">
    <property type="match status" value="1"/>
</dbReference>
<dbReference type="InterPro" id="IPR011006">
    <property type="entry name" value="CheY-like_superfamily"/>
</dbReference>
<keyword evidence="2" id="KW-0805">Transcription regulation</keyword>
<evidence type="ECO:0000256" key="1">
    <source>
        <dbReference type="ARBA" id="ARBA00022553"/>
    </source>
</evidence>
<dbReference type="InterPro" id="IPR019734">
    <property type="entry name" value="TPR_rpt"/>
</dbReference>
<keyword evidence="3" id="KW-0804">Transcription</keyword>
<evidence type="ECO:0000256" key="5">
    <source>
        <dbReference type="PROSITE-ProRule" id="PRU00339"/>
    </source>
</evidence>
<dbReference type="SMART" id="SM00448">
    <property type="entry name" value="REC"/>
    <property type="match status" value="1"/>
</dbReference>
<name>K9WP19_9CYAN</name>
<feature type="region of interest" description="Disordered" evidence="6">
    <location>
        <begin position="197"/>
        <end position="221"/>
    </location>
</feature>
<reference evidence="8 9" key="1">
    <citation type="submission" date="2012-06" db="EMBL/GenBank/DDBJ databases">
        <title>Finished chromosome of genome of Microcoleus sp. PCC 7113.</title>
        <authorList>
            <consortium name="US DOE Joint Genome Institute"/>
            <person name="Gugger M."/>
            <person name="Coursin T."/>
            <person name="Rippka R."/>
            <person name="Tandeau De Marsac N."/>
            <person name="Huntemann M."/>
            <person name="Wei C.-L."/>
            <person name="Han J."/>
            <person name="Detter J.C."/>
            <person name="Han C."/>
            <person name="Tapia R."/>
            <person name="Chen A."/>
            <person name="Kyrpides N."/>
            <person name="Mavromatis K."/>
            <person name="Markowitz V."/>
            <person name="Szeto E."/>
            <person name="Ivanova N."/>
            <person name="Pagani I."/>
            <person name="Pati A."/>
            <person name="Goodwin L."/>
            <person name="Nordberg H.P."/>
            <person name="Cantor M.N."/>
            <person name="Hua S.X."/>
            <person name="Woyke T."/>
            <person name="Kerfeld C.A."/>
        </authorList>
    </citation>
    <scope>NUCLEOTIDE SEQUENCE [LARGE SCALE GENOMIC DNA]</scope>
    <source>
        <strain evidence="8 9">PCC 7113</strain>
    </source>
</reference>
<evidence type="ECO:0000256" key="4">
    <source>
        <dbReference type="PROSITE-ProRule" id="PRU00169"/>
    </source>
</evidence>
<evidence type="ECO:0000313" key="9">
    <source>
        <dbReference type="Proteomes" id="UP000010471"/>
    </source>
</evidence>
<dbReference type="PROSITE" id="PS50005">
    <property type="entry name" value="TPR"/>
    <property type="match status" value="1"/>
</dbReference>
<dbReference type="PANTHER" id="PTHR44591:SF3">
    <property type="entry name" value="RESPONSE REGULATORY DOMAIN-CONTAINING PROTEIN"/>
    <property type="match status" value="1"/>
</dbReference>
<evidence type="ECO:0000256" key="2">
    <source>
        <dbReference type="ARBA" id="ARBA00023015"/>
    </source>
</evidence>
<dbReference type="SUPFAM" id="SSF52172">
    <property type="entry name" value="CheY-like"/>
    <property type="match status" value="1"/>
</dbReference>
<dbReference type="InterPro" id="IPR050595">
    <property type="entry name" value="Bact_response_regulator"/>
</dbReference>
<dbReference type="STRING" id="1173027.Mic7113_5925"/>
<dbReference type="EMBL" id="CP003630">
    <property type="protein sequence ID" value="AFZ21529.1"/>
    <property type="molecule type" value="Genomic_DNA"/>
</dbReference>
<dbReference type="GO" id="GO:0003677">
    <property type="term" value="F:DNA binding"/>
    <property type="evidence" value="ECO:0007669"/>
    <property type="project" value="UniProtKB-KW"/>
</dbReference>
<dbReference type="FunFam" id="3.40.50.2300:FF:000018">
    <property type="entry name" value="DNA-binding transcriptional regulator NtrC"/>
    <property type="match status" value="1"/>
</dbReference>
<keyword evidence="8" id="KW-0238">DNA-binding</keyword>
<dbReference type="Pfam" id="PF00072">
    <property type="entry name" value="Response_reg"/>
    <property type="match status" value="1"/>
</dbReference>
<dbReference type="Proteomes" id="UP000010471">
    <property type="component" value="Chromosome"/>
</dbReference>
<dbReference type="KEGG" id="mic:Mic7113_5925"/>
<dbReference type="HOGENOM" id="CLU_000445_69_6_3"/>
<feature type="repeat" description="TPR" evidence="5">
    <location>
        <begin position="166"/>
        <end position="199"/>
    </location>
</feature>
<dbReference type="PANTHER" id="PTHR44591">
    <property type="entry name" value="STRESS RESPONSE REGULATOR PROTEIN 1"/>
    <property type="match status" value="1"/>
</dbReference>
<dbReference type="GO" id="GO:0000160">
    <property type="term" value="P:phosphorelay signal transduction system"/>
    <property type="evidence" value="ECO:0007669"/>
    <property type="project" value="InterPro"/>
</dbReference>
<feature type="domain" description="Response regulatory" evidence="7">
    <location>
        <begin position="5"/>
        <end position="119"/>
    </location>
</feature>